<dbReference type="eggNOG" id="COG3005">
    <property type="taxonomic scope" value="Bacteria"/>
</dbReference>
<feature type="transmembrane region" description="Helical" evidence="12">
    <location>
        <begin position="32"/>
        <end position="52"/>
    </location>
</feature>
<dbReference type="Pfam" id="PF03264">
    <property type="entry name" value="Cytochrom_NNT"/>
    <property type="match status" value="1"/>
</dbReference>
<evidence type="ECO:0000256" key="10">
    <source>
        <dbReference type="ARBA" id="ARBA00023004"/>
    </source>
</evidence>
<dbReference type="InterPro" id="IPR036280">
    <property type="entry name" value="Multihaem_cyt_sf"/>
</dbReference>
<keyword evidence="4" id="KW-1003">Cell membrane</keyword>
<evidence type="ECO:0000313" key="15">
    <source>
        <dbReference type="Proteomes" id="UP000011721"/>
    </source>
</evidence>
<dbReference type="Proteomes" id="UP000011721">
    <property type="component" value="Chromosome"/>
</dbReference>
<gene>
    <name evidence="14" type="ordered locus">UWK_02209</name>
</gene>
<comment type="subcellular location">
    <subcellularLocation>
        <location evidence="1">Cell membrane</location>
    </subcellularLocation>
</comment>
<reference evidence="15" key="1">
    <citation type="journal article" date="2013" name="Stand. Genomic Sci.">
        <title>Complete genome sequence of Desulfocapsa sulfexigens, a marine deltaproteobacterium specialized in disproportionating inorganic sulfur compounds.</title>
        <authorList>
            <person name="Finster K.W."/>
            <person name="Kjeldsen K.U."/>
            <person name="Kube M."/>
            <person name="Reinhardt R."/>
            <person name="Mussmann M."/>
            <person name="Amann R."/>
            <person name="Schreiber L."/>
        </authorList>
    </citation>
    <scope>NUCLEOTIDE SEQUENCE [LARGE SCALE GENOMIC DNA]</scope>
    <source>
        <strain evidence="15">DSM 10523 / SB164P1</strain>
    </source>
</reference>
<accession>M1PGH5</accession>
<dbReference type="GO" id="GO:0005886">
    <property type="term" value="C:plasma membrane"/>
    <property type="evidence" value="ECO:0007669"/>
    <property type="project" value="UniProtKB-SubCell"/>
</dbReference>
<keyword evidence="10" id="KW-0408">Iron</keyword>
<dbReference type="SUPFAM" id="SSF48695">
    <property type="entry name" value="Multiheme cytochromes"/>
    <property type="match status" value="1"/>
</dbReference>
<evidence type="ECO:0000256" key="3">
    <source>
        <dbReference type="ARBA" id="ARBA00022448"/>
    </source>
</evidence>
<evidence type="ECO:0000256" key="1">
    <source>
        <dbReference type="ARBA" id="ARBA00004236"/>
    </source>
</evidence>
<evidence type="ECO:0000256" key="7">
    <source>
        <dbReference type="ARBA" id="ARBA00022723"/>
    </source>
</evidence>
<comment type="similarity">
    <text evidence="2">Belongs to the NapC/NirT/NrfH family.</text>
</comment>
<evidence type="ECO:0000256" key="5">
    <source>
        <dbReference type="ARBA" id="ARBA00022617"/>
    </source>
</evidence>
<feature type="domain" description="NapC/NirT cytochrome c N-terminal" evidence="13">
    <location>
        <begin position="115"/>
        <end position="205"/>
    </location>
</feature>
<evidence type="ECO:0000256" key="8">
    <source>
        <dbReference type="ARBA" id="ARBA00022982"/>
    </source>
</evidence>
<keyword evidence="8" id="KW-0249">Electron transport</keyword>
<evidence type="ECO:0000256" key="11">
    <source>
        <dbReference type="ARBA" id="ARBA00023136"/>
    </source>
</evidence>
<dbReference type="InterPro" id="IPR005126">
    <property type="entry name" value="NapC/NirT_cyt_c_N"/>
</dbReference>
<dbReference type="KEGG" id="dsf:UWK_02209"/>
<evidence type="ECO:0000256" key="9">
    <source>
        <dbReference type="ARBA" id="ARBA00022989"/>
    </source>
</evidence>
<dbReference type="STRING" id="1167006.UWK_02209"/>
<dbReference type="RefSeq" id="WP_015404438.1">
    <property type="nucleotide sequence ID" value="NC_020304.1"/>
</dbReference>
<dbReference type="GO" id="GO:0009055">
    <property type="term" value="F:electron transfer activity"/>
    <property type="evidence" value="ECO:0007669"/>
    <property type="project" value="TreeGrafter"/>
</dbReference>
<dbReference type="PANTHER" id="PTHR30333">
    <property type="entry name" value="CYTOCHROME C-TYPE PROTEIN"/>
    <property type="match status" value="1"/>
</dbReference>
<dbReference type="OrthoDB" id="9791652at2"/>
<organism evidence="14 15">
    <name type="scientific">Desulfocapsa sulfexigens (strain DSM 10523 / SB164P1)</name>
    <dbReference type="NCBI Taxonomy" id="1167006"/>
    <lineage>
        <taxon>Bacteria</taxon>
        <taxon>Pseudomonadati</taxon>
        <taxon>Thermodesulfobacteriota</taxon>
        <taxon>Desulfobulbia</taxon>
        <taxon>Desulfobulbales</taxon>
        <taxon>Desulfocapsaceae</taxon>
        <taxon>Desulfocapsa</taxon>
    </lineage>
</organism>
<keyword evidence="9 12" id="KW-1133">Transmembrane helix</keyword>
<dbReference type="PANTHER" id="PTHR30333:SF1">
    <property type="entry name" value="CYTOCHROME C-TYPE PROTEIN NAPC"/>
    <property type="match status" value="1"/>
</dbReference>
<evidence type="ECO:0000256" key="12">
    <source>
        <dbReference type="SAM" id="Phobius"/>
    </source>
</evidence>
<evidence type="ECO:0000256" key="6">
    <source>
        <dbReference type="ARBA" id="ARBA00022692"/>
    </source>
</evidence>
<dbReference type="AlphaFoldDB" id="M1PGH5"/>
<feature type="transmembrane region" description="Helical" evidence="12">
    <location>
        <begin position="64"/>
        <end position="89"/>
    </location>
</feature>
<keyword evidence="5" id="KW-0349">Heme</keyword>
<name>M1PGH5_DESSD</name>
<keyword evidence="11 12" id="KW-0472">Membrane</keyword>
<sequence length="478" mass="54289">MSDQQQNNGDGKGDQELGAWERLLGCTWKTPLGFLGVGLTTVSITLIILGLIGHLTGLIANHYFAIFTFLFLPAMMLFGLCLIPLSCYFRRKKWFKDSLINTEHLKIDLADKEHRKGILLFIVLSVVNITVLILVAYEGYHFTDSSYFCGVVCHQVMDPEYTAYQRSPHAKVSCVSCHIGPGANWYVQAKLSGLRQVKAVIDGDFNRPIPAPVEHLRPARDTCESCHWPEKFHGKRVKEFISFTNDNQTDADTQEISLHIGGRNPITSEFEGIHWHVSHDIKVEYQALDEKRTKIGKIKVTRPGGVTEEYSIADEVPEEGVALKWRTMDCIDCHNRPTHVYDGLEEVIDFGLHSRKINPEIAGIREDSMSVLKTEYSSRDEAAEKIVEDLLEHVAKRHGNEFVAEHEKEIVVSGSFLLEAYLNNVWPKMKVTWGTYRQHLGHQYADDGYGCFRCHDDEHETKFGKIIGQDCNMCHDEP</sequence>
<keyword evidence="6 12" id="KW-0812">Transmembrane</keyword>
<dbReference type="Gene3D" id="1.10.3820.10">
    <property type="entry name" value="Di-heme elbow motif domain"/>
    <property type="match status" value="1"/>
</dbReference>
<keyword evidence="7" id="KW-0479">Metal-binding</keyword>
<feature type="transmembrane region" description="Helical" evidence="12">
    <location>
        <begin position="118"/>
        <end position="137"/>
    </location>
</feature>
<proteinExistence type="inferred from homology"/>
<protein>
    <submittedName>
        <fullName evidence="14">Nitrate/TMAO reductase, membrane-bound tetraheme cytochrome c subunit</fullName>
    </submittedName>
</protein>
<dbReference type="HOGENOM" id="CLU_543785_0_0_7"/>
<dbReference type="InterPro" id="IPR051174">
    <property type="entry name" value="Cytochrome_c-type_ET"/>
</dbReference>
<dbReference type="PATRIC" id="fig|1167006.5.peg.2403"/>
<evidence type="ECO:0000259" key="13">
    <source>
        <dbReference type="Pfam" id="PF03264"/>
    </source>
</evidence>
<evidence type="ECO:0000256" key="4">
    <source>
        <dbReference type="ARBA" id="ARBA00022475"/>
    </source>
</evidence>
<keyword evidence="3" id="KW-0813">Transport</keyword>
<evidence type="ECO:0000313" key="14">
    <source>
        <dbReference type="EMBL" id="AGF78750.1"/>
    </source>
</evidence>
<evidence type="ECO:0000256" key="2">
    <source>
        <dbReference type="ARBA" id="ARBA00007395"/>
    </source>
</evidence>
<dbReference type="InterPro" id="IPR038266">
    <property type="entry name" value="NapC/NirT_cytc_sf"/>
</dbReference>
<dbReference type="GO" id="GO:0046872">
    <property type="term" value="F:metal ion binding"/>
    <property type="evidence" value="ECO:0007669"/>
    <property type="project" value="UniProtKB-KW"/>
</dbReference>
<dbReference type="GO" id="GO:0009061">
    <property type="term" value="P:anaerobic respiration"/>
    <property type="evidence" value="ECO:0007669"/>
    <property type="project" value="TreeGrafter"/>
</dbReference>
<dbReference type="EMBL" id="CP003985">
    <property type="protein sequence ID" value="AGF78750.1"/>
    <property type="molecule type" value="Genomic_DNA"/>
</dbReference>
<keyword evidence="15" id="KW-1185">Reference proteome</keyword>